<dbReference type="AlphaFoldDB" id="A0A972GUA3"/>
<keyword evidence="1" id="KW-0732">Signal</keyword>
<dbReference type="PROSITE" id="PS51257">
    <property type="entry name" value="PROKAR_LIPOPROTEIN"/>
    <property type="match status" value="1"/>
</dbReference>
<dbReference type="EMBL" id="WHOD01000102">
    <property type="protein sequence ID" value="NOU96822.1"/>
    <property type="molecule type" value="Genomic_DNA"/>
</dbReference>
<name>A0A972GUA3_9BACL</name>
<feature type="chain" id="PRO_5038735751" evidence="1">
    <location>
        <begin position="20"/>
        <end position="246"/>
    </location>
</feature>
<accession>A0A972GUA3</accession>
<protein>
    <submittedName>
        <fullName evidence="2">Uncharacterized protein</fullName>
    </submittedName>
</protein>
<gene>
    <name evidence="2" type="ORF">GC093_26900</name>
</gene>
<proteinExistence type="predicted"/>
<reference evidence="2" key="1">
    <citation type="submission" date="2019-10" db="EMBL/GenBank/DDBJ databases">
        <title>Description of Paenibacillus glebae sp. nov.</title>
        <authorList>
            <person name="Carlier A."/>
            <person name="Qi S."/>
        </authorList>
    </citation>
    <scope>NUCLEOTIDE SEQUENCE</scope>
    <source>
        <strain evidence="2">LMG 31456</strain>
    </source>
</reference>
<sequence length="246" mass="26655">MKRLLNMAVIAMMIFTLMACSTVPPDVAKLANQPASNTTKTQSNGKKVLFVGRDSGGDAIVIKRLKEKHGMEVTVIADKDLKTESANGHMLIYVSESVNSGKIKDIFVKTPVPVIYAEPQSTSDTGMTDVDSFGAFVGANTVKTIQIKDSKHPLAAGLQGAIDVYKDNGKMGFAIPGKEAIVIATVPKEDQKATIFAYEKGVKNVKGDPVAARELYFYMFNGEEINQTDEGWKLFDAAVQWTTGKN</sequence>
<evidence type="ECO:0000256" key="1">
    <source>
        <dbReference type="SAM" id="SignalP"/>
    </source>
</evidence>
<feature type="signal peptide" evidence="1">
    <location>
        <begin position="1"/>
        <end position="19"/>
    </location>
</feature>
<comment type="caution">
    <text evidence="2">The sequence shown here is derived from an EMBL/GenBank/DDBJ whole genome shotgun (WGS) entry which is preliminary data.</text>
</comment>
<dbReference type="RefSeq" id="WP_171655062.1">
    <property type="nucleotide sequence ID" value="NZ_WHOD01000102.1"/>
</dbReference>
<organism evidence="2 3">
    <name type="scientific">Paenibacillus foliorum</name>
    <dbReference type="NCBI Taxonomy" id="2654974"/>
    <lineage>
        <taxon>Bacteria</taxon>
        <taxon>Bacillati</taxon>
        <taxon>Bacillota</taxon>
        <taxon>Bacilli</taxon>
        <taxon>Bacillales</taxon>
        <taxon>Paenibacillaceae</taxon>
        <taxon>Paenibacillus</taxon>
    </lineage>
</organism>
<evidence type="ECO:0000313" key="3">
    <source>
        <dbReference type="Proteomes" id="UP000641588"/>
    </source>
</evidence>
<dbReference type="Proteomes" id="UP000641588">
    <property type="component" value="Unassembled WGS sequence"/>
</dbReference>
<evidence type="ECO:0000313" key="2">
    <source>
        <dbReference type="EMBL" id="NOU96822.1"/>
    </source>
</evidence>
<keyword evidence="3" id="KW-1185">Reference proteome</keyword>